<sequence>MLRIHFDGDDLAHTRVAERPVPAWETVLSLHCLHHSDRWIVSRRWRRSVAGSAPRATQLLTQLVPPRGYFPDFLTPGRQRYGLRESVAEVLRTPRAELRRDLDLLAAERPSTPWSRALGRGDGDALELLGRAMASYQRAAIAPFWRRVRTRVEADRARLSRELLNGGTEALLGGLAPSMRWRRPVLEVDYPVDSELRLGGRGLLLIPSFFCWRTGVTLVHHDRTPVLVYPIPRWPLTSGPVEDRHRALAALVGTTRAAVLESVGEGATTGDVARRTGALASSVSQHTTVLRDAGLVVSERRGNTVTHTLTPLGRCLLAGGDPQAPSIRSGGEVPL</sequence>
<keyword evidence="1" id="KW-0805">Transcription regulation</keyword>
<comment type="caution">
    <text evidence="5">The sequence shown here is derived from an EMBL/GenBank/DDBJ whole genome shotgun (WGS) entry which is preliminary data.</text>
</comment>
<evidence type="ECO:0000313" key="7">
    <source>
        <dbReference type="Proteomes" id="UP000268652"/>
    </source>
</evidence>
<dbReference type="SMART" id="SM00418">
    <property type="entry name" value="HTH_ARSR"/>
    <property type="match status" value="1"/>
</dbReference>
<dbReference type="InterPro" id="IPR036390">
    <property type="entry name" value="WH_DNA-bd_sf"/>
</dbReference>
<evidence type="ECO:0000256" key="1">
    <source>
        <dbReference type="ARBA" id="ARBA00023015"/>
    </source>
</evidence>
<evidence type="ECO:0000313" key="8">
    <source>
        <dbReference type="Proteomes" id="UP000275024"/>
    </source>
</evidence>
<feature type="domain" description="HTH arsR-type" evidence="4">
    <location>
        <begin position="246"/>
        <end position="321"/>
    </location>
</feature>
<reference evidence="7 8" key="1">
    <citation type="submission" date="2018-09" db="EMBL/GenBank/DDBJ databases">
        <title>Streptomyces sp. nov. DS1-2, an endophytic actinomycete isolated from roots of Dendrobium scabrilingue.</title>
        <authorList>
            <person name="Kuncharoen N."/>
            <person name="Kudo T."/>
            <person name="Ohkuma M."/>
            <person name="Yuki M."/>
            <person name="Tanasupawat S."/>
        </authorList>
    </citation>
    <scope>NUCLEOTIDE SEQUENCE [LARGE SCALE GENOMIC DNA]</scope>
    <source>
        <strain evidence="5 8">AZ1-7</strain>
        <strain evidence="6 7">DS1-2</strain>
    </source>
</reference>
<dbReference type="AlphaFoldDB" id="A0A3A9W9S7"/>
<dbReference type="InterPro" id="IPR001845">
    <property type="entry name" value="HTH_ArsR_DNA-bd_dom"/>
</dbReference>
<dbReference type="SUPFAM" id="SSF46785">
    <property type="entry name" value="Winged helix' DNA-binding domain"/>
    <property type="match status" value="1"/>
</dbReference>
<protein>
    <submittedName>
        <fullName evidence="5">Transcriptional regulator</fullName>
    </submittedName>
</protein>
<gene>
    <name evidence="6" type="ORF">D7318_28460</name>
    <name evidence="5" type="ORF">D7319_28705</name>
</gene>
<evidence type="ECO:0000256" key="3">
    <source>
        <dbReference type="ARBA" id="ARBA00023163"/>
    </source>
</evidence>
<evidence type="ECO:0000259" key="4">
    <source>
        <dbReference type="SMART" id="SM00418"/>
    </source>
</evidence>
<dbReference type="Proteomes" id="UP000275024">
    <property type="component" value="Unassembled WGS sequence"/>
</dbReference>
<dbReference type="InterPro" id="IPR051011">
    <property type="entry name" value="Metal_resp_trans_reg"/>
</dbReference>
<evidence type="ECO:0000313" key="5">
    <source>
        <dbReference type="EMBL" id="RKN04316.1"/>
    </source>
</evidence>
<dbReference type="GO" id="GO:0003700">
    <property type="term" value="F:DNA-binding transcription factor activity"/>
    <property type="evidence" value="ECO:0007669"/>
    <property type="project" value="InterPro"/>
</dbReference>
<dbReference type="EMBL" id="RBDX01000037">
    <property type="protein sequence ID" value="RKN04316.1"/>
    <property type="molecule type" value="Genomic_DNA"/>
</dbReference>
<dbReference type="CDD" id="cd00090">
    <property type="entry name" value="HTH_ARSR"/>
    <property type="match status" value="1"/>
</dbReference>
<keyword evidence="2" id="KW-0238">DNA-binding</keyword>
<dbReference type="InterPro" id="IPR036388">
    <property type="entry name" value="WH-like_DNA-bd_sf"/>
</dbReference>
<keyword evidence="3" id="KW-0804">Transcription</keyword>
<evidence type="ECO:0000313" key="6">
    <source>
        <dbReference type="EMBL" id="RKN14823.1"/>
    </source>
</evidence>
<dbReference type="PANTHER" id="PTHR43132:SF8">
    <property type="entry name" value="HTH-TYPE TRANSCRIPTIONAL REGULATOR KMTR"/>
    <property type="match status" value="1"/>
</dbReference>
<keyword evidence="7" id="KW-1185">Reference proteome</keyword>
<organism evidence="5 8">
    <name type="scientific">Streptomyces radicis</name>
    <dbReference type="NCBI Taxonomy" id="1750517"/>
    <lineage>
        <taxon>Bacteria</taxon>
        <taxon>Bacillati</taxon>
        <taxon>Actinomycetota</taxon>
        <taxon>Actinomycetes</taxon>
        <taxon>Kitasatosporales</taxon>
        <taxon>Streptomycetaceae</taxon>
        <taxon>Streptomyces</taxon>
    </lineage>
</organism>
<dbReference type="PANTHER" id="PTHR43132">
    <property type="entry name" value="ARSENICAL RESISTANCE OPERON REPRESSOR ARSR-RELATED"/>
    <property type="match status" value="1"/>
</dbReference>
<dbReference type="RefSeq" id="WP_120700113.1">
    <property type="nucleotide sequence ID" value="NZ_RBDX01000037.1"/>
</dbReference>
<accession>A0A3A9W9S7</accession>
<dbReference type="Proteomes" id="UP000268652">
    <property type="component" value="Unassembled WGS sequence"/>
</dbReference>
<dbReference type="GO" id="GO:0003677">
    <property type="term" value="F:DNA binding"/>
    <property type="evidence" value="ECO:0007669"/>
    <property type="project" value="UniProtKB-KW"/>
</dbReference>
<dbReference type="EMBL" id="RBDY01000036">
    <property type="protein sequence ID" value="RKN14823.1"/>
    <property type="molecule type" value="Genomic_DNA"/>
</dbReference>
<dbReference type="OrthoDB" id="3808065at2"/>
<dbReference type="Gene3D" id="1.10.10.10">
    <property type="entry name" value="Winged helix-like DNA-binding domain superfamily/Winged helix DNA-binding domain"/>
    <property type="match status" value="1"/>
</dbReference>
<name>A0A3A9W9S7_9ACTN</name>
<proteinExistence type="predicted"/>
<evidence type="ECO:0000256" key="2">
    <source>
        <dbReference type="ARBA" id="ARBA00023125"/>
    </source>
</evidence>
<dbReference type="InterPro" id="IPR011991">
    <property type="entry name" value="ArsR-like_HTH"/>
</dbReference>